<dbReference type="AlphaFoldDB" id="A0AAE1TUC6"/>
<dbReference type="Proteomes" id="UP001292094">
    <property type="component" value="Unassembled WGS sequence"/>
</dbReference>
<dbReference type="InterPro" id="IPR018626">
    <property type="entry name" value="LCHN/Anr2"/>
</dbReference>
<evidence type="ECO:0000256" key="2">
    <source>
        <dbReference type="ARBA" id="ARBA00015743"/>
    </source>
</evidence>
<feature type="domain" description="UDENN" evidence="6">
    <location>
        <begin position="112"/>
        <end position="476"/>
    </location>
</feature>
<evidence type="ECO:0000256" key="4">
    <source>
        <dbReference type="ARBA" id="ARBA00033400"/>
    </source>
</evidence>
<dbReference type="EMBL" id="JAWZYT010003380">
    <property type="protein sequence ID" value="KAK4298713.1"/>
    <property type="molecule type" value="Genomic_DNA"/>
</dbReference>
<dbReference type="Pfam" id="PF09804">
    <property type="entry name" value="DENND11"/>
    <property type="match status" value="1"/>
</dbReference>
<comment type="caution">
    <text evidence="7">The sequence shown here is derived from an EMBL/GenBank/DDBJ whole genome shotgun (WGS) entry which is preliminary data.</text>
</comment>
<comment type="similarity">
    <text evidence="1">Belongs to the DENND11 family.</text>
</comment>
<evidence type="ECO:0000313" key="7">
    <source>
        <dbReference type="EMBL" id="KAK4298713.1"/>
    </source>
</evidence>
<feature type="region of interest" description="Disordered" evidence="5">
    <location>
        <begin position="1"/>
        <end position="70"/>
    </location>
</feature>
<evidence type="ECO:0000256" key="5">
    <source>
        <dbReference type="SAM" id="MobiDB-lite"/>
    </source>
</evidence>
<evidence type="ECO:0000259" key="6">
    <source>
        <dbReference type="PROSITE" id="PS50211"/>
    </source>
</evidence>
<feature type="compositionally biased region" description="Low complexity" evidence="5">
    <location>
        <begin position="9"/>
        <end position="23"/>
    </location>
</feature>
<dbReference type="InterPro" id="IPR051731">
    <property type="entry name" value="DENND11/AVL9_GEFs"/>
</dbReference>
<dbReference type="PANTHER" id="PTHR31017:SF2">
    <property type="entry name" value="DENN DOMAIN-CONTAINING PROTEIN 11"/>
    <property type="match status" value="1"/>
</dbReference>
<dbReference type="PROSITE" id="PS50211">
    <property type="entry name" value="DENN"/>
    <property type="match status" value="1"/>
</dbReference>
<evidence type="ECO:0000256" key="3">
    <source>
        <dbReference type="ARBA" id="ARBA00022658"/>
    </source>
</evidence>
<feature type="region of interest" description="Disordered" evidence="5">
    <location>
        <begin position="87"/>
        <end position="106"/>
    </location>
</feature>
<protein>
    <recommendedName>
        <fullName evidence="2">DENN domain-containing protein 11</fullName>
    </recommendedName>
    <alternativeName>
        <fullName evidence="4">Protein LCHN</fullName>
    </alternativeName>
</protein>
<name>A0AAE1TUC6_9EUCA</name>
<keyword evidence="8" id="KW-1185">Reference proteome</keyword>
<keyword evidence="3" id="KW-0344">Guanine-nucleotide releasing factor</keyword>
<dbReference type="InterPro" id="IPR037516">
    <property type="entry name" value="Tripartite_DENN"/>
</dbReference>
<accession>A0AAE1TUC6</accession>
<evidence type="ECO:0000256" key="1">
    <source>
        <dbReference type="ARBA" id="ARBA00007629"/>
    </source>
</evidence>
<feature type="compositionally biased region" description="Polar residues" evidence="5">
    <location>
        <begin position="29"/>
        <end position="38"/>
    </location>
</feature>
<dbReference type="PANTHER" id="PTHR31017">
    <property type="entry name" value="LATE SECRETORY PATHWAY PROTEIN AVL9-RELATED"/>
    <property type="match status" value="1"/>
</dbReference>
<dbReference type="GO" id="GO:0005085">
    <property type="term" value="F:guanyl-nucleotide exchange factor activity"/>
    <property type="evidence" value="ECO:0007669"/>
    <property type="project" value="UniProtKB-KW"/>
</dbReference>
<organism evidence="7 8">
    <name type="scientific">Petrolisthes manimaculis</name>
    <dbReference type="NCBI Taxonomy" id="1843537"/>
    <lineage>
        <taxon>Eukaryota</taxon>
        <taxon>Metazoa</taxon>
        <taxon>Ecdysozoa</taxon>
        <taxon>Arthropoda</taxon>
        <taxon>Crustacea</taxon>
        <taxon>Multicrustacea</taxon>
        <taxon>Malacostraca</taxon>
        <taxon>Eumalacostraca</taxon>
        <taxon>Eucarida</taxon>
        <taxon>Decapoda</taxon>
        <taxon>Pleocyemata</taxon>
        <taxon>Anomura</taxon>
        <taxon>Galatheoidea</taxon>
        <taxon>Porcellanidae</taxon>
        <taxon>Petrolisthes</taxon>
    </lineage>
</organism>
<feature type="compositionally biased region" description="Polar residues" evidence="5">
    <location>
        <begin position="87"/>
        <end position="97"/>
    </location>
</feature>
<feature type="compositionally biased region" description="Basic and acidic residues" evidence="5">
    <location>
        <begin position="50"/>
        <end position="59"/>
    </location>
</feature>
<proteinExistence type="inferred from homology"/>
<reference evidence="7" key="1">
    <citation type="submission" date="2023-11" db="EMBL/GenBank/DDBJ databases">
        <title>Genome assemblies of two species of porcelain crab, Petrolisthes cinctipes and Petrolisthes manimaculis (Anomura: Porcellanidae).</title>
        <authorList>
            <person name="Angst P."/>
        </authorList>
    </citation>
    <scope>NUCLEOTIDE SEQUENCE</scope>
    <source>
        <strain evidence="7">PB745_02</strain>
        <tissue evidence="7">Gill</tissue>
    </source>
</reference>
<gene>
    <name evidence="7" type="ORF">Pmani_028966</name>
</gene>
<evidence type="ECO:0000313" key="8">
    <source>
        <dbReference type="Proteomes" id="UP001292094"/>
    </source>
</evidence>
<dbReference type="GO" id="GO:0005737">
    <property type="term" value="C:cytoplasm"/>
    <property type="evidence" value="ECO:0007669"/>
    <property type="project" value="TreeGrafter"/>
</dbReference>
<sequence>MADERDDTPLLPSTNHTTTSTSPAILESEGQNNNTTLRTDTEESSCVIPDADKVTHNNNDDEGCTQSVPFSSRSGALHDLDVAVPNNNESVSRTENSPPGPPQCHLPPRDIISIFVVVFDSKEGNLLEWRLPQELSLEGVEFRALISGAHTVTSDFIFFRQGDYYGAACYEKLEIISDAERGARMKSVGVIVSSYSLLHHHLEFLSQQVRQMLVRPGEYGDLEEYYRERKAFIPSSWDTPQKAGQSPIHAPYPRTSMEVQDKELRDFLSTYGEQSMVLWRATLLRKRVLLLSAPPIGPACSRVRTISLLCSHTTLGLPSHLLRPLFYVSLADMDLIQDQHSYVACTTERIFEEKSGICDIYVDNHSVKVPPNLQHLLSITTEDRKRFTSLQSIIQNSSSRLEAFHSFFTDLNNRIFTTLSDVALSARATVGKEEILSMGLSPQQDRGFVRELAATHGFDVTVKGAACQCCCPLCCSCVS</sequence>